<dbReference type="PANTHER" id="PTHR22916:SF51">
    <property type="entry name" value="GLYCOSYLTRANSFERASE EPSH-RELATED"/>
    <property type="match status" value="1"/>
</dbReference>
<evidence type="ECO:0000313" key="5">
    <source>
        <dbReference type="Proteomes" id="UP000468413"/>
    </source>
</evidence>
<dbReference type="InterPro" id="IPR029044">
    <property type="entry name" value="Nucleotide-diphossugar_trans"/>
</dbReference>
<dbReference type="InterPro" id="IPR001173">
    <property type="entry name" value="Glyco_trans_2-like"/>
</dbReference>
<sequence>MSKGEGENVRNAGRTAEPLVSVVVPVYNVVRTLDRCMRSIVRQTYRHLEIILVDDGSTDGSSRLCDVWGARDVRITVIHQRNQGLSAARNAGVDHAHGAFLCFVDSDDWLAPEYAGAMVDAAIRYHADLVICGYSNVSMGGRTSQSLPYGGVCGGREYLKHADIINSVYTVAWNRLYRIDLCKTVRFPDNLLYEDRYTFFRFFHAANIVVGLERSLYCYDNNPDGITHAIHDVRKLDLAQVYLVEMRFYLDHGYVSILREYANTLTVLFLKLMRTVYLQRKEESGEAYPATGESALCRTERFAAGHPPVLVAVRGGVLFDGMPSCRGLCGIGCVSLSVAQPCGSIVQVVASGQGMGGAAYRAMAEGYGSLTYLPWNALVSSGLRLIVTSRTCIIRRLD</sequence>
<dbReference type="SUPFAM" id="SSF53448">
    <property type="entry name" value="Nucleotide-diphospho-sugar transferases"/>
    <property type="match status" value="1"/>
</dbReference>
<evidence type="ECO:0000256" key="1">
    <source>
        <dbReference type="ARBA" id="ARBA00022676"/>
    </source>
</evidence>
<evidence type="ECO:0000313" key="4">
    <source>
        <dbReference type="EMBL" id="KAB7788204.1"/>
    </source>
</evidence>
<dbReference type="PANTHER" id="PTHR22916">
    <property type="entry name" value="GLYCOSYLTRANSFERASE"/>
    <property type="match status" value="1"/>
</dbReference>
<gene>
    <name evidence="4" type="ORF">F7D08_1241</name>
</gene>
<dbReference type="RefSeq" id="WP_152209827.1">
    <property type="nucleotide sequence ID" value="NZ_WBVS01000005.1"/>
</dbReference>
<dbReference type="Gene3D" id="3.90.550.10">
    <property type="entry name" value="Spore Coat Polysaccharide Biosynthesis Protein SpsA, Chain A"/>
    <property type="match status" value="1"/>
</dbReference>
<reference evidence="4 5" key="1">
    <citation type="submission" date="2019-09" db="EMBL/GenBank/DDBJ databases">
        <title>Characterization of the phylogenetic diversity of two novel species belonging to the genus Bifidobacterium: Bifidobacterium cebidarum sp. nov. and Bifidobacterium leontopitheci sp. nov.</title>
        <authorList>
            <person name="Lugli G.A."/>
            <person name="Duranti S."/>
            <person name="Milani C."/>
            <person name="Turroni F."/>
            <person name="Ventura M."/>
        </authorList>
    </citation>
    <scope>NUCLEOTIDE SEQUENCE [LARGE SCALE GENOMIC DNA]</scope>
    <source>
        <strain evidence="4 5">LMG 31469</strain>
    </source>
</reference>
<keyword evidence="5" id="KW-1185">Reference proteome</keyword>
<feature type="domain" description="Glycosyltransferase 2-like" evidence="3">
    <location>
        <begin position="21"/>
        <end position="145"/>
    </location>
</feature>
<evidence type="ECO:0000259" key="3">
    <source>
        <dbReference type="Pfam" id="PF00535"/>
    </source>
</evidence>
<evidence type="ECO:0000256" key="2">
    <source>
        <dbReference type="ARBA" id="ARBA00022679"/>
    </source>
</evidence>
<name>A0A6I1G922_9BIFI</name>
<dbReference type="Proteomes" id="UP000468413">
    <property type="component" value="Unassembled WGS sequence"/>
</dbReference>
<dbReference type="CDD" id="cd00761">
    <property type="entry name" value="Glyco_tranf_GTA_type"/>
    <property type="match status" value="1"/>
</dbReference>
<dbReference type="Pfam" id="PF00535">
    <property type="entry name" value="Glycos_transf_2"/>
    <property type="match status" value="1"/>
</dbReference>
<protein>
    <submittedName>
        <fullName evidence="4">Glycosyl transferase family 2</fullName>
    </submittedName>
</protein>
<proteinExistence type="predicted"/>
<organism evidence="4 5">
    <name type="scientific">Bifidobacterium cebidarum</name>
    <dbReference type="NCBI Taxonomy" id="2650773"/>
    <lineage>
        <taxon>Bacteria</taxon>
        <taxon>Bacillati</taxon>
        <taxon>Actinomycetota</taxon>
        <taxon>Actinomycetes</taxon>
        <taxon>Bifidobacteriales</taxon>
        <taxon>Bifidobacteriaceae</taxon>
        <taxon>Bifidobacterium</taxon>
    </lineage>
</organism>
<accession>A0A6I1G922</accession>
<dbReference type="EMBL" id="WBVS01000005">
    <property type="protein sequence ID" value="KAB7788204.1"/>
    <property type="molecule type" value="Genomic_DNA"/>
</dbReference>
<keyword evidence="1" id="KW-0328">Glycosyltransferase</keyword>
<keyword evidence="2 4" id="KW-0808">Transferase</keyword>
<dbReference type="AlphaFoldDB" id="A0A6I1G922"/>
<dbReference type="GO" id="GO:0016757">
    <property type="term" value="F:glycosyltransferase activity"/>
    <property type="evidence" value="ECO:0007669"/>
    <property type="project" value="UniProtKB-KW"/>
</dbReference>
<comment type="caution">
    <text evidence="4">The sequence shown here is derived from an EMBL/GenBank/DDBJ whole genome shotgun (WGS) entry which is preliminary data.</text>
</comment>